<evidence type="ECO:0000256" key="10">
    <source>
        <dbReference type="SAM" id="MobiDB-lite"/>
    </source>
</evidence>
<dbReference type="InterPro" id="IPR003439">
    <property type="entry name" value="ABC_transporter-like_ATP-bd"/>
</dbReference>
<dbReference type="GO" id="GO:0005524">
    <property type="term" value="F:ATP binding"/>
    <property type="evidence" value="ECO:0007669"/>
    <property type="project" value="UniProtKB-KW"/>
</dbReference>
<dbReference type="InterPro" id="IPR051309">
    <property type="entry name" value="ABCF_ATPase"/>
</dbReference>
<proteinExistence type="inferred from homology"/>
<feature type="compositionally biased region" description="Gly residues" evidence="10">
    <location>
        <begin position="517"/>
        <end position="526"/>
    </location>
</feature>
<dbReference type="PANTHER" id="PTHR42855">
    <property type="entry name" value="ABC TRANSPORTER ATP-BINDING SUBUNIT"/>
    <property type="match status" value="1"/>
</dbReference>
<evidence type="ECO:0000256" key="7">
    <source>
        <dbReference type="ARBA" id="ARBA00023125"/>
    </source>
</evidence>
<dbReference type="Proteomes" id="UP001294412">
    <property type="component" value="Unassembled WGS sequence"/>
</dbReference>
<evidence type="ECO:0000256" key="2">
    <source>
        <dbReference type="ARBA" id="ARBA00022737"/>
    </source>
</evidence>
<dbReference type="Gene3D" id="1.10.287.380">
    <property type="entry name" value="Valyl-tRNA synthetase, C-terminal domain"/>
    <property type="match status" value="1"/>
</dbReference>
<evidence type="ECO:0000256" key="5">
    <source>
        <dbReference type="ARBA" id="ARBA00022801"/>
    </source>
</evidence>
<comment type="function">
    <text evidence="9">Probably plays a role in ribosome assembly or function. May be involved in resolution of branched DNA intermediates that result from template switching in postreplication gaps. Binds DNA and has ATPase activity.</text>
</comment>
<dbReference type="InterPro" id="IPR017871">
    <property type="entry name" value="ABC_transporter-like_CS"/>
</dbReference>
<keyword evidence="2 9" id="KW-0677">Repeat</keyword>
<organism evidence="12 13">
    <name type="scientific">Fulvimarina uroteuthidis</name>
    <dbReference type="NCBI Taxonomy" id="3098149"/>
    <lineage>
        <taxon>Bacteria</taxon>
        <taxon>Pseudomonadati</taxon>
        <taxon>Pseudomonadota</taxon>
        <taxon>Alphaproteobacteria</taxon>
        <taxon>Hyphomicrobiales</taxon>
        <taxon>Aurantimonadaceae</taxon>
        <taxon>Fulvimarina</taxon>
    </lineage>
</organism>
<comment type="similarity">
    <text evidence="9">Belongs to the ABC transporter superfamily. ABCF family. Uup subfamily.</text>
</comment>
<reference evidence="12 13" key="1">
    <citation type="submission" date="2023-12" db="EMBL/GenBank/DDBJ databases">
        <title>Description of Novel Strain Fulvimarina sp. 2208YS6-2-32 isolated from Uroteuthis (Photololigo) edulis.</title>
        <authorList>
            <person name="Park J.-S."/>
        </authorList>
    </citation>
    <scope>NUCLEOTIDE SEQUENCE [LARGE SCALE GENOMIC DNA]</scope>
    <source>
        <strain evidence="12 13">2208YS6-2-32</strain>
    </source>
</reference>
<evidence type="ECO:0000259" key="11">
    <source>
        <dbReference type="PROSITE" id="PS50893"/>
    </source>
</evidence>
<feature type="domain" description="ABC transporter" evidence="11">
    <location>
        <begin position="284"/>
        <end position="503"/>
    </location>
</feature>
<dbReference type="Pfam" id="PF00005">
    <property type="entry name" value="ABC_tran"/>
    <property type="match status" value="2"/>
</dbReference>
<dbReference type="CDD" id="cd03221">
    <property type="entry name" value="ABCF_EF-3"/>
    <property type="match status" value="2"/>
</dbReference>
<evidence type="ECO:0000256" key="3">
    <source>
        <dbReference type="ARBA" id="ARBA00022741"/>
    </source>
</evidence>
<comment type="catalytic activity">
    <reaction evidence="9">
        <text>ATP + H2O = ADP + phosphate + H(+)</text>
        <dbReference type="Rhea" id="RHEA:13065"/>
        <dbReference type="ChEBI" id="CHEBI:15377"/>
        <dbReference type="ChEBI" id="CHEBI:15378"/>
        <dbReference type="ChEBI" id="CHEBI:30616"/>
        <dbReference type="ChEBI" id="CHEBI:43474"/>
        <dbReference type="ChEBI" id="CHEBI:456216"/>
    </reaction>
</comment>
<feature type="domain" description="ABC transporter" evidence="11">
    <location>
        <begin position="7"/>
        <end position="217"/>
    </location>
</feature>
<keyword evidence="1 9" id="KW-0963">Cytoplasm</keyword>
<accession>A0ABU5I1E2</accession>
<keyword evidence="5 9" id="KW-0378">Hydrolase</keyword>
<keyword evidence="3 9" id="KW-0547">Nucleotide-binding</keyword>
<gene>
    <name evidence="9" type="primary">uup</name>
    <name evidence="12" type="ORF">U0C82_05340</name>
</gene>
<keyword evidence="6 9" id="KW-0067">ATP-binding</keyword>
<feature type="region of interest" description="Disordered" evidence="10">
    <location>
        <begin position="499"/>
        <end position="532"/>
    </location>
</feature>
<keyword evidence="13" id="KW-1185">Reference proteome</keyword>
<dbReference type="SMART" id="SM00382">
    <property type="entry name" value="AAA"/>
    <property type="match status" value="2"/>
</dbReference>
<dbReference type="SUPFAM" id="SSF52540">
    <property type="entry name" value="P-loop containing nucleoside triphosphate hydrolases"/>
    <property type="match status" value="2"/>
</dbReference>
<keyword evidence="7 9" id="KW-0238">DNA-binding</keyword>
<evidence type="ECO:0000256" key="4">
    <source>
        <dbReference type="ARBA" id="ARBA00022763"/>
    </source>
</evidence>
<evidence type="ECO:0000256" key="6">
    <source>
        <dbReference type="ARBA" id="ARBA00022840"/>
    </source>
</evidence>
<evidence type="ECO:0000256" key="9">
    <source>
        <dbReference type="HAMAP-Rule" id="MF_00848"/>
    </source>
</evidence>
<evidence type="ECO:0000313" key="12">
    <source>
        <dbReference type="EMBL" id="MDY8108578.1"/>
    </source>
</evidence>
<evidence type="ECO:0000313" key="13">
    <source>
        <dbReference type="Proteomes" id="UP001294412"/>
    </source>
</evidence>
<dbReference type="InterPro" id="IPR037118">
    <property type="entry name" value="Val-tRNA_synth_C_sf"/>
</dbReference>
<dbReference type="PROSITE" id="PS00211">
    <property type="entry name" value="ABC_TRANSPORTER_1"/>
    <property type="match status" value="2"/>
</dbReference>
<keyword evidence="8 9" id="KW-0234">DNA repair</keyword>
<dbReference type="RefSeq" id="WP_322186055.1">
    <property type="nucleotide sequence ID" value="NZ_JAXLPB010000002.1"/>
</dbReference>
<evidence type="ECO:0000256" key="8">
    <source>
        <dbReference type="ARBA" id="ARBA00023204"/>
    </source>
</evidence>
<comment type="caution">
    <text evidence="12">The sequence shown here is derived from an EMBL/GenBank/DDBJ whole genome shotgun (WGS) entry which is preliminary data.</text>
</comment>
<comment type="subcellular location">
    <subcellularLocation>
        <location evidence="9">Cytoplasm</location>
    </subcellularLocation>
    <text evidence="9">Associates with ribosomes.</text>
</comment>
<dbReference type="EMBL" id="JAXLPB010000002">
    <property type="protein sequence ID" value="MDY8108578.1"/>
    <property type="molecule type" value="Genomic_DNA"/>
</dbReference>
<dbReference type="HAMAP" id="MF_00848">
    <property type="entry name" value="Uup"/>
    <property type="match status" value="1"/>
</dbReference>
<dbReference type="PROSITE" id="PS50893">
    <property type="entry name" value="ABC_TRANSPORTER_2"/>
    <property type="match status" value="2"/>
</dbReference>
<name>A0ABU5I1E2_9HYPH</name>
<dbReference type="PANTHER" id="PTHR42855:SF1">
    <property type="entry name" value="ABC TRANSPORTER DOMAIN-CONTAINING PROTEIN"/>
    <property type="match status" value="1"/>
</dbReference>
<dbReference type="InterPro" id="IPR032524">
    <property type="entry name" value="ABC_tran_C"/>
</dbReference>
<keyword evidence="4 9" id="KW-0227">DNA damage</keyword>
<dbReference type="Gene3D" id="3.40.50.300">
    <property type="entry name" value="P-loop containing nucleotide triphosphate hydrolases"/>
    <property type="match status" value="2"/>
</dbReference>
<dbReference type="Pfam" id="PF16326">
    <property type="entry name" value="ABC_tran_CTD"/>
    <property type="match status" value="1"/>
</dbReference>
<dbReference type="InterPro" id="IPR003593">
    <property type="entry name" value="AAA+_ATPase"/>
</dbReference>
<evidence type="ECO:0000256" key="1">
    <source>
        <dbReference type="ARBA" id="ARBA00022490"/>
    </source>
</evidence>
<dbReference type="EC" id="3.6.1.-" evidence="9"/>
<feature type="binding site" evidence="9">
    <location>
        <begin position="39"/>
        <end position="46"/>
    </location>
    <ligand>
        <name>ATP</name>
        <dbReference type="ChEBI" id="CHEBI:30616"/>
        <label>1</label>
    </ligand>
</feature>
<feature type="binding site" evidence="9">
    <location>
        <begin position="316"/>
        <end position="323"/>
    </location>
    <ligand>
        <name>ATP</name>
        <dbReference type="ChEBI" id="CHEBI:30616"/>
        <label>2</label>
    </ligand>
</feature>
<dbReference type="InterPro" id="IPR027417">
    <property type="entry name" value="P-loop_NTPase"/>
</dbReference>
<sequence>MALPPLLRLSGVRLTFGGTPLLTDCELNVLPGDRIALVGRNGSGKSTLLKIAAGQIEPDGGEVFLKPGTTLRYLPQEPDFGDFENVGDYVRSGLGPADDPYRVDMCLMALGLTEDMQPVNLSGGEARRAALARTLAPEPDVILLDEPTNHLDLPTIEWLEGELGGIKSAIVTISHDRRFLETVTDATVWLDRGAAKRLDEGFASFEAWRDKLLEEEERDLQKLDRKIVREEHWLRYGVTARRTRNQRRLEGLHQLRRDRKESRRADGKAVMSAGETRESGKLVIEVVDVSKAYDGRTLVSQFSTRIARGDRLGLVGPNGAGKTTLLKMLIGEIKPDSGRIKLGTNLDLAFLDQKRAALKDDETVTDALTGGRGDQVMVNGAPRHVAGYLKDFLFKPEQMRTPVGNLSGGERARLLLAKTLATPANLLVLDEPTNDLDMETLDLLEELVANYPGTVLLVSHDRDFLDRTVTATVSPAGGGQWLEYAGGYSDMLAQKRDAAKAEKANARQGKPSSGARGAAGGSGGSAGEAPVKSTAASGKLSFKQKFALENLPKEMAKLEKQIARAEAEMSDPQLFAKDPERFARLAASVEADRSRLATIEDEWLELEMLTGG</sequence>
<dbReference type="InterPro" id="IPR043686">
    <property type="entry name" value="Uup"/>
</dbReference>
<protein>
    <recommendedName>
        <fullName evidence="9">ATP-binding protein Uup</fullName>
        <ecNumber evidence="9">3.6.1.-</ecNumber>
    </recommendedName>
</protein>